<proteinExistence type="predicted"/>
<dbReference type="Proteomes" id="UP000624244">
    <property type="component" value="Unassembled WGS sequence"/>
</dbReference>
<sequence>MTYSRLLTPRSMAVLSIISLGGGYFTLKSRTLADKQRVRSNGDFAVSVDRSGRSRHALMDALQC</sequence>
<evidence type="ECO:0008006" key="4">
    <source>
        <dbReference type="Google" id="ProtNLM"/>
    </source>
</evidence>
<dbReference type="EMBL" id="WNKQ01000013">
    <property type="protein sequence ID" value="KAF5847480.1"/>
    <property type="molecule type" value="Genomic_DNA"/>
</dbReference>
<keyword evidence="1" id="KW-0812">Transmembrane</keyword>
<dbReference type="AlphaFoldDB" id="A0A8H5ZDX7"/>
<feature type="transmembrane region" description="Helical" evidence="1">
    <location>
        <begin position="6"/>
        <end position="27"/>
    </location>
</feature>
<name>A0A8H5ZDX7_COCSA</name>
<evidence type="ECO:0000313" key="2">
    <source>
        <dbReference type="EMBL" id="KAF5847480.1"/>
    </source>
</evidence>
<evidence type="ECO:0000313" key="3">
    <source>
        <dbReference type="Proteomes" id="UP000624244"/>
    </source>
</evidence>
<keyword evidence="1" id="KW-0472">Membrane</keyword>
<organism evidence="2 3">
    <name type="scientific">Cochliobolus sativus</name>
    <name type="common">Common root rot and spot blotch fungus</name>
    <name type="synonym">Bipolaris sorokiniana</name>
    <dbReference type="NCBI Taxonomy" id="45130"/>
    <lineage>
        <taxon>Eukaryota</taxon>
        <taxon>Fungi</taxon>
        <taxon>Dikarya</taxon>
        <taxon>Ascomycota</taxon>
        <taxon>Pezizomycotina</taxon>
        <taxon>Dothideomycetes</taxon>
        <taxon>Pleosporomycetidae</taxon>
        <taxon>Pleosporales</taxon>
        <taxon>Pleosporineae</taxon>
        <taxon>Pleosporaceae</taxon>
        <taxon>Bipolaris</taxon>
    </lineage>
</organism>
<reference evidence="2" key="1">
    <citation type="submission" date="2019-11" db="EMBL/GenBank/DDBJ databases">
        <title>Bipolaris sorokiniana Genome sequencing.</title>
        <authorList>
            <person name="Wang H."/>
        </authorList>
    </citation>
    <scope>NUCLEOTIDE SEQUENCE</scope>
</reference>
<comment type="caution">
    <text evidence="2">The sequence shown here is derived from an EMBL/GenBank/DDBJ whole genome shotgun (WGS) entry which is preliminary data.</text>
</comment>
<protein>
    <recommendedName>
        <fullName evidence="4">HIG1 domain-containing protein</fullName>
    </recommendedName>
</protein>
<gene>
    <name evidence="2" type="ORF">GGP41_000181</name>
</gene>
<evidence type="ECO:0000256" key="1">
    <source>
        <dbReference type="SAM" id="Phobius"/>
    </source>
</evidence>
<keyword evidence="1" id="KW-1133">Transmembrane helix</keyword>
<accession>A0A8H5ZDX7</accession>